<sequence length="125" mass="13541">MMSLGFSMDSLPFAAMAVVEVGEVGMITLAKAAMSGGMSNFVYVVYYNALGTFLLSHYFIYRCYRGKGAPLTFSLLCKFFLLGLIGICFVQLFAFTGIKYSSPTLSSTMGNLIPGMTFLLAVIFG</sequence>
<dbReference type="Proteomes" id="UP001281410">
    <property type="component" value="Unassembled WGS sequence"/>
</dbReference>
<dbReference type="GO" id="GO:0016020">
    <property type="term" value="C:membrane"/>
    <property type="evidence" value="ECO:0007669"/>
    <property type="project" value="InterPro"/>
</dbReference>
<evidence type="ECO:0000256" key="2">
    <source>
        <dbReference type="ARBA" id="ARBA00022989"/>
    </source>
</evidence>
<reference evidence="5" key="1">
    <citation type="journal article" date="2023" name="Plant J.">
        <title>Genome sequences and population genomics provide insights into the demographic history, inbreeding, and mutation load of two 'living fossil' tree species of Dipteronia.</title>
        <authorList>
            <person name="Feng Y."/>
            <person name="Comes H.P."/>
            <person name="Chen J."/>
            <person name="Zhu S."/>
            <person name="Lu R."/>
            <person name="Zhang X."/>
            <person name="Li P."/>
            <person name="Qiu J."/>
            <person name="Olsen K.M."/>
            <person name="Qiu Y."/>
        </authorList>
    </citation>
    <scope>NUCLEOTIDE SEQUENCE</scope>
    <source>
        <strain evidence="5">NBL</strain>
    </source>
</reference>
<evidence type="ECO:0000313" key="6">
    <source>
        <dbReference type="Proteomes" id="UP001281410"/>
    </source>
</evidence>
<keyword evidence="3 4" id="KW-0472">Membrane</keyword>
<proteinExistence type="predicted"/>
<dbReference type="EMBL" id="JANJYJ010000010">
    <property type="protein sequence ID" value="KAK3183523.1"/>
    <property type="molecule type" value="Genomic_DNA"/>
</dbReference>
<evidence type="ECO:0008006" key="7">
    <source>
        <dbReference type="Google" id="ProtNLM"/>
    </source>
</evidence>
<name>A0AAD9ZKS0_9ROSI</name>
<evidence type="ECO:0000313" key="5">
    <source>
        <dbReference type="EMBL" id="KAK3183523.1"/>
    </source>
</evidence>
<accession>A0AAD9ZKS0</accession>
<dbReference type="GO" id="GO:0022857">
    <property type="term" value="F:transmembrane transporter activity"/>
    <property type="evidence" value="ECO:0007669"/>
    <property type="project" value="InterPro"/>
</dbReference>
<keyword evidence="6" id="KW-1185">Reference proteome</keyword>
<dbReference type="AlphaFoldDB" id="A0AAD9ZKS0"/>
<dbReference type="InterPro" id="IPR030184">
    <property type="entry name" value="WAT1-related"/>
</dbReference>
<feature type="transmembrane region" description="Helical" evidence="4">
    <location>
        <begin position="73"/>
        <end position="98"/>
    </location>
</feature>
<feature type="transmembrane region" description="Helical" evidence="4">
    <location>
        <begin position="104"/>
        <end position="124"/>
    </location>
</feature>
<comment type="caution">
    <text evidence="5">The sequence shown here is derived from an EMBL/GenBank/DDBJ whole genome shotgun (WGS) entry which is preliminary data.</text>
</comment>
<keyword evidence="2 4" id="KW-1133">Transmembrane helix</keyword>
<protein>
    <recommendedName>
        <fullName evidence="7">WAT1-related protein</fullName>
    </recommendedName>
</protein>
<dbReference type="PANTHER" id="PTHR31218">
    <property type="entry name" value="WAT1-RELATED PROTEIN"/>
    <property type="match status" value="1"/>
</dbReference>
<evidence type="ECO:0000256" key="4">
    <source>
        <dbReference type="SAM" id="Phobius"/>
    </source>
</evidence>
<feature type="transmembrane region" description="Helical" evidence="4">
    <location>
        <begin position="42"/>
        <end position="61"/>
    </location>
</feature>
<evidence type="ECO:0000256" key="3">
    <source>
        <dbReference type="ARBA" id="ARBA00023136"/>
    </source>
</evidence>
<organism evidence="5 6">
    <name type="scientific">Dipteronia sinensis</name>
    <dbReference type="NCBI Taxonomy" id="43782"/>
    <lineage>
        <taxon>Eukaryota</taxon>
        <taxon>Viridiplantae</taxon>
        <taxon>Streptophyta</taxon>
        <taxon>Embryophyta</taxon>
        <taxon>Tracheophyta</taxon>
        <taxon>Spermatophyta</taxon>
        <taxon>Magnoliopsida</taxon>
        <taxon>eudicotyledons</taxon>
        <taxon>Gunneridae</taxon>
        <taxon>Pentapetalae</taxon>
        <taxon>rosids</taxon>
        <taxon>malvids</taxon>
        <taxon>Sapindales</taxon>
        <taxon>Sapindaceae</taxon>
        <taxon>Hippocastanoideae</taxon>
        <taxon>Acereae</taxon>
        <taxon>Dipteronia</taxon>
    </lineage>
</organism>
<gene>
    <name evidence="5" type="ORF">Dsin_030809</name>
</gene>
<evidence type="ECO:0000256" key="1">
    <source>
        <dbReference type="ARBA" id="ARBA00022692"/>
    </source>
</evidence>
<keyword evidence="1 4" id="KW-0812">Transmembrane</keyword>